<dbReference type="GO" id="GO:0008756">
    <property type="term" value="F:o-succinylbenzoate-CoA ligase activity"/>
    <property type="evidence" value="ECO:0007669"/>
    <property type="project" value="UniProtKB-EC"/>
</dbReference>
<dbReference type="Pfam" id="PF00501">
    <property type="entry name" value="AMP-binding"/>
    <property type="match status" value="2"/>
</dbReference>
<evidence type="ECO:0000313" key="7">
    <source>
        <dbReference type="Proteomes" id="UP000065734"/>
    </source>
</evidence>
<dbReference type="PROSITE" id="PS00455">
    <property type="entry name" value="AMP_BINDING"/>
    <property type="match status" value="1"/>
</dbReference>
<name>A0A0H5B742_BLAVI</name>
<gene>
    <name evidence="6" type="primary">menE_2</name>
    <name evidence="5" type="ORF">BV133_407</name>
    <name evidence="6" type="ORF">BVIRIDIS_03580</name>
</gene>
<evidence type="ECO:0000313" key="5">
    <source>
        <dbReference type="EMBL" id="BAR98000.1"/>
    </source>
</evidence>
<dbReference type="SUPFAM" id="SSF56801">
    <property type="entry name" value="Acetyl-CoA synthetase-like"/>
    <property type="match status" value="1"/>
</dbReference>
<keyword evidence="7" id="KW-1185">Reference proteome</keyword>
<dbReference type="PANTHER" id="PTHR43201:SF5">
    <property type="entry name" value="MEDIUM-CHAIN ACYL-COA LIGASE ACSF2, MITOCHONDRIAL"/>
    <property type="match status" value="1"/>
</dbReference>
<sequence length="481" mass="48982">MTAAPATLGDALRDAAREAPGRPALVGDAGTLTWAELAERVAAVAAGLRALAEPDGGPPRPNALALRPDRDDVVVLLAHASAGIPLVPLHPALPEPDAARLAAAADARRLTVAAAVDGARPPAATAAVGMPVPDLFLVATSGSSGTPKIARLPHRAVLAAAAALNRRLPFGPDDRWILTLPLSHVGGLSVISRCVCARRPIVLVPRFSEAAVFTAIARDGGTRLSAVPAIADRLLAAGDGDQLRRLSLIMLGGQAAPAALRRALAEAGVPAVASYGLTESCAAATCESPAEAGQLRPGSGHPLAGVTITIADDAGRPLPAGTPGRILLQSEGLFAGYLGRPDLAPRDDAGRFDTGDLGALDDAGRLHVEGRRAEVIVTGGEKVVPGTVEAVLREHPAVREAVVFGLPDPRWGAIICAAVEGPPGLHADSALAALIAARLPPWARPRRLATLDRLPRLANGKVDRSAVPALAAPALKPPPPQ</sequence>
<dbReference type="Gene3D" id="3.40.50.12780">
    <property type="entry name" value="N-terminal domain of ligase-like"/>
    <property type="match status" value="1"/>
</dbReference>
<dbReference type="InterPro" id="IPR045851">
    <property type="entry name" value="AMP-bd_C_sf"/>
</dbReference>
<dbReference type="KEGG" id="bvr:BVIR_913"/>
<dbReference type="EC" id="6.2.1.26" evidence="6"/>
<dbReference type="InterPro" id="IPR042099">
    <property type="entry name" value="ANL_N_sf"/>
</dbReference>
<dbReference type="EMBL" id="AP014854">
    <property type="protein sequence ID" value="BAR98000.1"/>
    <property type="molecule type" value="Genomic_DNA"/>
</dbReference>
<keyword evidence="2 6" id="KW-0436">Ligase</keyword>
<reference evidence="5" key="1">
    <citation type="journal article" date="2015" name="Genome Announc.">
        <title>Complete Genome Sequence of the Bacteriochlorophyll b-Producing Photosynthetic Bacterium Blastochloris viridis.</title>
        <authorList>
            <person name="Tsukatani Y."/>
            <person name="Hirose Y."/>
            <person name="Harada J."/>
            <person name="Misawa N."/>
            <person name="Mori K."/>
            <person name="Inoue K."/>
            <person name="Tamiaki H."/>
        </authorList>
    </citation>
    <scope>NUCLEOTIDE SEQUENCE [LARGE SCALE GENOMIC DNA]</scope>
    <source>
        <strain evidence="5">DSM 133</strain>
    </source>
</reference>
<dbReference type="Pfam" id="PF13193">
    <property type="entry name" value="AMP-binding_C"/>
    <property type="match status" value="1"/>
</dbReference>
<dbReference type="Proteomes" id="UP000065734">
    <property type="component" value="Chromosome I"/>
</dbReference>
<accession>A0A0H5B742</accession>
<evidence type="ECO:0000259" key="3">
    <source>
        <dbReference type="Pfam" id="PF00501"/>
    </source>
</evidence>
<dbReference type="EMBL" id="LN907867">
    <property type="protein sequence ID" value="CUU41367.1"/>
    <property type="molecule type" value="Genomic_DNA"/>
</dbReference>
<dbReference type="InterPro" id="IPR025110">
    <property type="entry name" value="AMP-bd_C"/>
</dbReference>
<dbReference type="PANTHER" id="PTHR43201">
    <property type="entry name" value="ACYL-COA SYNTHETASE"/>
    <property type="match status" value="1"/>
</dbReference>
<evidence type="ECO:0000259" key="4">
    <source>
        <dbReference type="Pfam" id="PF13193"/>
    </source>
</evidence>
<dbReference type="STRING" id="1079.BVIR_913"/>
<reference evidence="7" key="3">
    <citation type="journal article" date="2016" name="Genome Announc.">
        <title>Revised genome sequence of the purple photosynthetic bacterium Blastochloris viridis.</title>
        <authorList>
            <person name="Liu L.N."/>
            <person name="Faulkner M."/>
            <person name="Liu X."/>
            <person name="Huang F."/>
            <person name="Darby A.C."/>
            <person name="Hall N."/>
        </authorList>
    </citation>
    <scope>NUCLEOTIDE SEQUENCE [LARGE SCALE GENOMIC DNA]</scope>
    <source>
        <strain evidence="7">ATCC 19567 / DSM 133 / F</strain>
    </source>
</reference>
<dbReference type="GO" id="GO:0031956">
    <property type="term" value="F:medium-chain fatty acid-CoA ligase activity"/>
    <property type="evidence" value="ECO:0007669"/>
    <property type="project" value="TreeGrafter"/>
</dbReference>
<dbReference type="CDD" id="cd04433">
    <property type="entry name" value="AFD_class_I"/>
    <property type="match status" value="1"/>
</dbReference>
<evidence type="ECO:0000256" key="2">
    <source>
        <dbReference type="ARBA" id="ARBA00022598"/>
    </source>
</evidence>
<evidence type="ECO:0000256" key="1">
    <source>
        <dbReference type="ARBA" id="ARBA00006432"/>
    </source>
</evidence>
<reference evidence="6" key="2">
    <citation type="submission" date="2015-11" db="EMBL/GenBank/DDBJ databases">
        <authorList>
            <person name="Zhang Y."/>
            <person name="Guo Z."/>
        </authorList>
    </citation>
    <scope>NUCLEOTIDE SEQUENCE</scope>
    <source>
        <strain evidence="6">1</strain>
    </source>
</reference>
<dbReference type="Gene3D" id="3.30.300.30">
    <property type="match status" value="1"/>
</dbReference>
<organism evidence="6 7">
    <name type="scientific">Blastochloris viridis</name>
    <name type="common">Rhodopseudomonas viridis</name>
    <dbReference type="NCBI Taxonomy" id="1079"/>
    <lineage>
        <taxon>Bacteria</taxon>
        <taxon>Pseudomonadati</taxon>
        <taxon>Pseudomonadota</taxon>
        <taxon>Alphaproteobacteria</taxon>
        <taxon>Hyphomicrobiales</taxon>
        <taxon>Blastochloridaceae</taxon>
        <taxon>Blastochloris</taxon>
    </lineage>
</organism>
<proteinExistence type="inferred from homology"/>
<dbReference type="GO" id="GO:0006631">
    <property type="term" value="P:fatty acid metabolic process"/>
    <property type="evidence" value="ECO:0007669"/>
    <property type="project" value="TreeGrafter"/>
</dbReference>
<dbReference type="RefSeq" id="WP_055036612.1">
    <property type="nucleotide sequence ID" value="NZ_AP014854.2"/>
</dbReference>
<comment type="similarity">
    <text evidence="1">Belongs to the ATP-dependent AMP-binding enzyme family.</text>
</comment>
<feature type="domain" description="AMP-dependent synthetase/ligase" evidence="3">
    <location>
        <begin position="137"/>
        <end position="338"/>
    </location>
</feature>
<evidence type="ECO:0000313" key="6">
    <source>
        <dbReference type="EMBL" id="CUU41367.1"/>
    </source>
</evidence>
<dbReference type="AlphaFoldDB" id="A0A0H5B742"/>
<dbReference type="InterPro" id="IPR020845">
    <property type="entry name" value="AMP-binding_CS"/>
</dbReference>
<feature type="domain" description="AMP-dependent synthetase/ligase" evidence="3">
    <location>
        <begin position="13"/>
        <end position="113"/>
    </location>
</feature>
<dbReference type="InterPro" id="IPR000873">
    <property type="entry name" value="AMP-dep_synth/lig_dom"/>
</dbReference>
<protein>
    <submittedName>
        <fullName evidence="6">2-succinylbenzoate--CoA ligase</fullName>
        <ecNumber evidence="6">6.2.1.26</ecNumber>
    </submittedName>
    <submittedName>
        <fullName evidence="5">O-succinylbenzoic acid--CoA ligase</fullName>
    </submittedName>
</protein>
<feature type="domain" description="AMP-binding enzyme C-terminal" evidence="4">
    <location>
        <begin position="388"/>
        <end position="461"/>
    </location>
</feature>